<dbReference type="Gene3D" id="1.10.10.60">
    <property type="entry name" value="Homeodomain-like"/>
    <property type="match status" value="1"/>
</dbReference>
<accession>A0A2P2E5Q0</accession>
<evidence type="ECO:0000256" key="2">
    <source>
        <dbReference type="ARBA" id="ARBA00023125"/>
    </source>
</evidence>
<dbReference type="InterPro" id="IPR018062">
    <property type="entry name" value="HTH_AraC-typ_CS"/>
</dbReference>
<dbReference type="InterPro" id="IPR018060">
    <property type="entry name" value="HTH_AraC"/>
</dbReference>
<evidence type="ECO:0000313" key="6">
    <source>
        <dbReference type="Proteomes" id="UP000245086"/>
    </source>
</evidence>
<organism evidence="5 6">
    <name type="scientific">Candidatus Phycosocius bacilliformis</name>
    <dbReference type="NCBI Taxonomy" id="1445552"/>
    <lineage>
        <taxon>Bacteria</taxon>
        <taxon>Pseudomonadati</taxon>
        <taxon>Pseudomonadota</taxon>
        <taxon>Alphaproteobacteria</taxon>
        <taxon>Caulobacterales</taxon>
        <taxon>Caulobacterales incertae sedis</taxon>
        <taxon>Candidatus Phycosocius</taxon>
    </lineage>
</organism>
<feature type="domain" description="HTH araC/xylS-type" evidence="4">
    <location>
        <begin position="124"/>
        <end position="197"/>
    </location>
</feature>
<dbReference type="EMBL" id="BFBR01000001">
    <property type="protein sequence ID" value="GBF56380.1"/>
    <property type="molecule type" value="Genomic_DNA"/>
</dbReference>
<dbReference type="Proteomes" id="UP000245086">
    <property type="component" value="Unassembled WGS sequence"/>
</dbReference>
<dbReference type="GO" id="GO:0003700">
    <property type="term" value="F:DNA-binding transcription factor activity"/>
    <property type="evidence" value="ECO:0007669"/>
    <property type="project" value="InterPro"/>
</dbReference>
<dbReference type="PROSITE" id="PS01124">
    <property type="entry name" value="HTH_ARAC_FAMILY_2"/>
    <property type="match status" value="1"/>
</dbReference>
<dbReference type="Pfam" id="PF12833">
    <property type="entry name" value="HTH_18"/>
    <property type="match status" value="1"/>
</dbReference>
<keyword evidence="1" id="KW-0805">Transcription regulation</keyword>
<sequence length="229" mass="24895">MARFMILRPDRSASNELTFSIIAQGKTQAFIPLPGVTATFQRPGEASLSGPVIAGPHRFFAACQIRANGPVAVRPVANNTLGQSDVYLPSLTEKLVPISQECVTRLGAGGGVPAAPDSQQERRLSLRQTQRLARAQTGQTMAAGRMLSRLQAARRDVLAGTKSLVDIALEYGFFDQAHFTSAYRLWSGVTPKADRVRGCSHVAFLQDQFGWSPIPDRLIEFGEDDGLWV</sequence>
<evidence type="ECO:0000259" key="4">
    <source>
        <dbReference type="PROSITE" id="PS01124"/>
    </source>
</evidence>
<dbReference type="SUPFAM" id="SSF46689">
    <property type="entry name" value="Homeodomain-like"/>
    <property type="match status" value="1"/>
</dbReference>
<protein>
    <recommendedName>
        <fullName evidence="4">HTH araC/xylS-type domain-containing protein</fullName>
    </recommendedName>
</protein>
<comment type="caution">
    <text evidence="5">The sequence shown here is derived from an EMBL/GenBank/DDBJ whole genome shotgun (WGS) entry which is preliminary data.</text>
</comment>
<dbReference type="GO" id="GO:0043565">
    <property type="term" value="F:sequence-specific DNA binding"/>
    <property type="evidence" value="ECO:0007669"/>
    <property type="project" value="InterPro"/>
</dbReference>
<keyword evidence="3" id="KW-0804">Transcription</keyword>
<name>A0A2P2E5Q0_9PROT</name>
<proteinExistence type="predicted"/>
<evidence type="ECO:0000256" key="3">
    <source>
        <dbReference type="ARBA" id="ARBA00023163"/>
    </source>
</evidence>
<keyword evidence="2" id="KW-0238">DNA-binding</keyword>
<evidence type="ECO:0000256" key="1">
    <source>
        <dbReference type="ARBA" id="ARBA00023015"/>
    </source>
</evidence>
<dbReference type="AlphaFoldDB" id="A0A2P2E5Q0"/>
<keyword evidence="6" id="KW-1185">Reference proteome</keyword>
<gene>
    <name evidence="5" type="ORF">PbB2_00035</name>
</gene>
<dbReference type="PROSITE" id="PS00041">
    <property type="entry name" value="HTH_ARAC_FAMILY_1"/>
    <property type="match status" value="1"/>
</dbReference>
<dbReference type="OrthoDB" id="7210843at2"/>
<evidence type="ECO:0000313" key="5">
    <source>
        <dbReference type="EMBL" id="GBF56380.1"/>
    </source>
</evidence>
<dbReference type="SMART" id="SM00342">
    <property type="entry name" value="HTH_ARAC"/>
    <property type="match status" value="1"/>
</dbReference>
<reference evidence="5 6" key="1">
    <citation type="journal article" date="2018" name="Genome Announc.">
        <title>Draft Genome Sequence of "Candidatus Phycosocius bacilliformis," an Alphaproteobacterial Ectosymbiont of the Hydrocarbon-Producing Green Alga Botryococcus braunii.</title>
        <authorList>
            <person name="Tanabe Y."/>
            <person name="Yamaguchi H."/>
            <person name="Watanabe M.M."/>
        </authorList>
    </citation>
    <scope>NUCLEOTIDE SEQUENCE [LARGE SCALE GENOMIC DNA]</scope>
    <source>
        <strain evidence="5 6">BOTRYCO-2</strain>
    </source>
</reference>
<dbReference type="InterPro" id="IPR009057">
    <property type="entry name" value="Homeodomain-like_sf"/>
</dbReference>